<dbReference type="PANTHER" id="PTHR14965">
    <property type="entry name" value="SI:CH73-248E21.1"/>
    <property type="match status" value="1"/>
</dbReference>
<evidence type="ECO:0000313" key="4">
    <source>
        <dbReference type="EMBL" id="KAH0626683.1"/>
    </source>
</evidence>
<accession>A0ABQ7TAQ6</accession>
<keyword evidence="1" id="KW-0597">Phosphoprotein</keyword>
<evidence type="ECO:0000256" key="1">
    <source>
        <dbReference type="ARBA" id="ARBA00022553"/>
    </source>
</evidence>
<evidence type="ECO:0008006" key="6">
    <source>
        <dbReference type="Google" id="ProtNLM"/>
    </source>
</evidence>
<feature type="compositionally biased region" description="Polar residues" evidence="3">
    <location>
        <begin position="158"/>
        <end position="180"/>
    </location>
</feature>
<name>A0ABQ7TAQ6_PHRPL</name>
<evidence type="ECO:0000256" key="3">
    <source>
        <dbReference type="SAM" id="MobiDB-lite"/>
    </source>
</evidence>
<evidence type="ECO:0000313" key="5">
    <source>
        <dbReference type="Proteomes" id="UP000826234"/>
    </source>
</evidence>
<feature type="region of interest" description="Disordered" evidence="3">
    <location>
        <begin position="158"/>
        <end position="182"/>
    </location>
</feature>
<dbReference type="Proteomes" id="UP000826234">
    <property type="component" value="Unassembled WGS sequence"/>
</dbReference>
<gene>
    <name evidence="4" type="ORF">JD844_001790</name>
</gene>
<evidence type="ECO:0000256" key="2">
    <source>
        <dbReference type="ARBA" id="ARBA00022703"/>
    </source>
</evidence>
<feature type="region of interest" description="Disordered" evidence="3">
    <location>
        <begin position="27"/>
        <end position="74"/>
    </location>
</feature>
<dbReference type="EMBL" id="JAIPUX010000521">
    <property type="protein sequence ID" value="KAH0626683.1"/>
    <property type="molecule type" value="Genomic_DNA"/>
</dbReference>
<organism evidence="4 5">
    <name type="scientific">Phrynosoma platyrhinos</name>
    <name type="common">Desert horned lizard</name>
    <dbReference type="NCBI Taxonomy" id="52577"/>
    <lineage>
        <taxon>Eukaryota</taxon>
        <taxon>Metazoa</taxon>
        <taxon>Chordata</taxon>
        <taxon>Craniata</taxon>
        <taxon>Vertebrata</taxon>
        <taxon>Euteleostomi</taxon>
        <taxon>Lepidosauria</taxon>
        <taxon>Squamata</taxon>
        <taxon>Bifurcata</taxon>
        <taxon>Unidentata</taxon>
        <taxon>Episquamata</taxon>
        <taxon>Toxicofera</taxon>
        <taxon>Iguania</taxon>
        <taxon>Phrynosomatidae</taxon>
        <taxon>Phrynosomatinae</taxon>
        <taxon>Phrynosoma</taxon>
    </lineage>
</organism>
<dbReference type="InterPro" id="IPR036834">
    <property type="entry name" value="Bcl-2-like_sf"/>
</dbReference>
<dbReference type="PANTHER" id="PTHR14965:SF2">
    <property type="entry name" value="BCL-2-LIKE PROTEIN 12"/>
    <property type="match status" value="1"/>
</dbReference>
<feature type="compositionally biased region" description="Basic residues" evidence="3">
    <location>
        <begin position="27"/>
        <end position="40"/>
    </location>
</feature>
<sequence>MTPKVTCTAWTAVHEEINRVEEKKHGFHTSFKRLLRRRPSPQKNPDNLPAPKDSLKRPKAGCENGERARQKRSFSFRHLLKKKGAATGETVGPLASPQRPNTLPLVQCYCRNQPAEEQEGQAADADTEGAEFYTLVAQKLDHLVKQQQLISPVATKSLPSSKHQINTLPTDTPSSTTVNSEELPEIEADPFLRNSISRLSYGSFSRLAEAFTSRAPPGVSSPQLAKLALTMELTRKVAGINSHAVHTLMGYSLQYMDMFIPWLQQQGGWENIVAQDEIFDRQLD</sequence>
<protein>
    <recommendedName>
        <fullName evidence="6">Bcl-2-like protein 12</fullName>
    </recommendedName>
</protein>
<reference evidence="4 5" key="1">
    <citation type="journal article" date="2022" name="Gigascience">
        <title>A chromosome-level genome assembly and annotation of the desert horned lizard, Phrynosoma platyrhinos, provides insight into chromosomal rearrangements among reptiles.</title>
        <authorList>
            <person name="Koochekian N."/>
            <person name="Ascanio A."/>
            <person name="Farleigh K."/>
            <person name="Card D.C."/>
            <person name="Schield D.R."/>
            <person name="Castoe T.A."/>
            <person name="Jezkova T."/>
        </authorList>
    </citation>
    <scope>NUCLEOTIDE SEQUENCE [LARGE SCALE GENOMIC DNA]</scope>
    <source>
        <strain evidence="4">NK-2021</strain>
    </source>
</reference>
<keyword evidence="5" id="KW-1185">Reference proteome</keyword>
<comment type="caution">
    <text evidence="4">The sequence shown here is derived from an EMBL/GenBank/DDBJ whole genome shotgun (WGS) entry which is preliminary data.</text>
</comment>
<proteinExistence type="predicted"/>
<dbReference type="SUPFAM" id="SSF56854">
    <property type="entry name" value="Bcl-2 inhibitors of programmed cell death"/>
    <property type="match status" value="1"/>
</dbReference>
<keyword evidence="2" id="KW-0053">Apoptosis</keyword>